<dbReference type="CDD" id="cd03249">
    <property type="entry name" value="ABC_MTABC3_MDL1_MDL2"/>
    <property type="match status" value="1"/>
</dbReference>
<reference evidence="11" key="1">
    <citation type="submission" date="2022-08" db="UniProtKB">
        <authorList>
            <consortium name="EnsemblMetazoa"/>
        </authorList>
    </citation>
    <scope>IDENTIFICATION</scope>
    <source>
        <strain evidence="11">05x7-T-G4-1.051#20</strain>
    </source>
</reference>
<evidence type="ECO:0000313" key="12">
    <source>
        <dbReference type="Proteomes" id="UP000005408"/>
    </source>
</evidence>
<dbReference type="GO" id="GO:0015421">
    <property type="term" value="F:ABC-type oligopeptide transporter activity"/>
    <property type="evidence" value="ECO:0007669"/>
    <property type="project" value="TreeGrafter"/>
</dbReference>
<evidence type="ECO:0000256" key="6">
    <source>
        <dbReference type="ARBA" id="ARBA00022989"/>
    </source>
</evidence>
<feature type="transmembrane region" description="Helical" evidence="8">
    <location>
        <begin position="319"/>
        <end position="337"/>
    </location>
</feature>
<dbReference type="Proteomes" id="UP000005408">
    <property type="component" value="Unassembled WGS sequence"/>
</dbReference>
<dbReference type="FunFam" id="3.40.50.300:FF:000403">
    <property type="entry name" value="ATP-binding cassette sub-family B member 8, mitochondrial"/>
    <property type="match status" value="1"/>
</dbReference>
<proteinExistence type="predicted"/>
<dbReference type="SUPFAM" id="SSF90123">
    <property type="entry name" value="ABC transporter transmembrane region"/>
    <property type="match status" value="1"/>
</dbReference>
<evidence type="ECO:0000259" key="9">
    <source>
        <dbReference type="PROSITE" id="PS50893"/>
    </source>
</evidence>
<keyword evidence="2" id="KW-0813">Transport</keyword>
<dbReference type="Pfam" id="PF00664">
    <property type="entry name" value="ABC_membrane"/>
    <property type="match status" value="1"/>
</dbReference>
<dbReference type="Pfam" id="PF00005">
    <property type="entry name" value="ABC_tran"/>
    <property type="match status" value="1"/>
</dbReference>
<evidence type="ECO:0000256" key="1">
    <source>
        <dbReference type="ARBA" id="ARBA00004448"/>
    </source>
</evidence>
<evidence type="ECO:0000256" key="8">
    <source>
        <dbReference type="SAM" id="Phobius"/>
    </source>
</evidence>
<dbReference type="InterPro" id="IPR003439">
    <property type="entry name" value="ABC_transporter-like_ATP-bd"/>
</dbReference>
<dbReference type="InterPro" id="IPR039421">
    <property type="entry name" value="Type_1_exporter"/>
</dbReference>
<keyword evidence="7 8" id="KW-0472">Membrane</keyword>
<accession>A0A8W8HP90</accession>
<sequence>MLHRLCCKWTSYCHAKKFNLSIFSKPYVGPKSNVFTSKRLHYTLCKTYRKSQRSGFGIPKYKHVSAGNSSRKGVLAKIKDFIFRRKSSSLAGDKSQLATKKKAPTSTEIKRLLSLAKSEKWKLVGNIIVKNLREKLFKSIVRQEIGFFDKNKTGELINRLSTDTSLVGRSITMNVSDGLRAVAQGVGGVGMMLYVSPKLTGIVVCVVPPLILMSRYYGSYQKKITKNVQDSLANATQVAEERISNIRTVRAFAQENKEIAAYNSKIEHVLQLMQKEAAALGLFWGLTGFTGNLIILSVLYSGGIMMQSSMITVGELSSFLLYAAYATVSLSGMTSFYSELMKGIGASARIWELTDRVPQIPISGGLIPSTHTAGSIEFKNIMFSYSTRAESLIFNDLSLTVPPGQITAVVGSSGSGKSTLGSLLLRFYDPQNGGIFLDGHNIKTLDPHWLRNQIGTVSQEPALFSCSIAENIVYGAPDMDAVTPAEIESAARKANAINFIKSFPNGFDTIVGERGLMLSGGQRQRLAIARAILKDPKILLLDEATSALDAESEFLVQDALEKLMVDRTVITIAHRLSTIRSANQIAVLDLGAVAELGPYQELMKIQNGIFRKLVERQTITQ</sequence>
<dbReference type="SUPFAM" id="SSF52540">
    <property type="entry name" value="P-loop containing nucleoside triphosphate hydrolases"/>
    <property type="match status" value="1"/>
</dbReference>
<keyword evidence="12" id="KW-1185">Reference proteome</keyword>
<dbReference type="InterPro" id="IPR027417">
    <property type="entry name" value="P-loop_NTPase"/>
</dbReference>
<evidence type="ECO:0000256" key="5">
    <source>
        <dbReference type="ARBA" id="ARBA00022840"/>
    </source>
</evidence>
<organism evidence="11 12">
    <name type="scientific">Magallana gigas</name>
    <name type="common">Pacific oyster</name>
    <name type="synonym">Crassostrea gigas</name>
    <dbReference type="NCBI Taxonomy" id="29159"/>
    <lineage>
        <taxon>Eukaryota</taxon>
        <taxon>Metazoa</taxon>
        <taxon>Spiralia</taxon>
        <taxon>Lophotrochozoa</taxon>
        <taxon>Mollusca</taxon>
        <taxon>Bivalvia</taxon>
        <taxon>Autobranchia</taxon>
        <taxon>Pteriomorphia</taxon>
        <taxon>Ostreida</taxon>
        <taxon>Ostreoidea</taxon>
        <taxon>Ostreidae</taxon>
        <taxon>Magallana</taxon>
    </lineage>
</organism>
<evidence type="ECO:0000256" key="2">
    <source>
        <dbReference type="ARBA" id="ARBA00022448"/>
    </source>
</evidence>
<dbReference type="PANTHER" id="PTHR43394:SF1">
    <property type="entry name" value="ATP-BINDING CASSETTE SUB-FAMILY B MEMBER 10, MITOCHONDRIAL"/>
    <property type="match status" value="1"/>
</dbReference>
<evidence type="ECO:0000256" key="4">
    <source>
        <dbReference type="ARBA" id="ARBA00022741"/>
    </source>
</evidence>
<dbReference type="GO" id="GO:0016887">
    <property type="term" value="F:ATP hydrolysis activity"/>
    <property type="evidence" value="ECO:0007669"/>
    <property type="project" value="InterPro"/>
</dbReference>
<evidence type="ECO:0000313" key="11">
    <source>
        <dbReference type="EnsemblMetazoa" id="G10446.3:cds"/>
    </source>
</evidence>
<dbReference type="EnsemblMetazoa" id="G10446.3">
    <property type="protein sequence ID" value="G10446.3:cds"/>
    <property type="gene ID" value="G10446"/>
</dbReference>
<dbReference type="SMART" id="SM00382">
    <property type="entry name" value="AAA"/>
    <property type="match status" value="1"/>
</dbReference>
<dbReference type="Gene3D" id="3.40.50.300">
    <property type="entry name" value="P-loop containing nucleotide triphosphate hydrolases"/>
    <property type="match status" value="1"/>
</dbReference>
<dbReference type="GO" id="GO:0005524">
    <property type="term" value="F:ATP binding"/>
    <property type="evidence" value="ECO:0007669"/>
    <property type="project" value="UniProtKB-KW"/>
</dbReference>
<dbReference type="Gene3D" id="1.20.1560.10">
    <property type="entry name" value="ABC transporter type 1, transmembrane domain"/>
    <property type="match status" value="1"/>
</dbReference>
<keyword evidence="6 8" id="KW-1133">Transmembrane helix</keyword>
<dbReference type="PROSITE" id="PS50929">
    <property type="entry name" value="ABC_TM1F"/>
    <property type="match status" value="1"/>
</dbReference>
<comment type="subcellular location">
    <subcellularLocation>
        <location evidence="1">Mitochondrion inner membrane</location>
        <topology evidence="1">Multi-pass membrane protein</topology>
    </subcellularLocation>
</comment>
<dbReference type="GO" id="GO:0090374">
    <property type="term" value="P:oligopeptide export from mitochondrion"/>
    <property type="evidence" value="ECO:0007669"/>
    <property type="project" value="TreeGrafter"/>
</dbReference>
<dbReference type="PANTHER" id="PTHR43394">
    <property type="entry name" value="ATP-DEPENDENT PERMEASE MDL1, MITOCHONDRIAL"/>
    <property type="match status" value="1"/>
</dbReference>
<dbReference type="CDD" id="cd18573">
    <property type="entry name" value="ABC_6TM_ABCB10_like"/>
    <property type="match status" value="1"/>
</dbReference>
<feature type="domain" description="ABC transporter" evidence="9">
    <location>
        <begin position="376"/>
        <end position="615"/>
    </location>
</feature>
<dbReference type="FunFam" id="1.20.1560.10:FF:000577">
    <property type="entry name" value="ATP-binding cassette, sub-family B (MDR/TAP), member 10"/>
    <property type="match status" value="1"/>
</dbReference>
<dbReference type="PIRSF" id="PIRSF002773">
    <property type="entry name" value="ABC_prm/ATPase_B"/>
    <property type="match status" value="1"/>
</dbReference>
<protein>
    <recommendedName>
        <fullName evidence="13">ATP-binding cassette sub-family B member 10, mitochondrial</fullName>
    </recommendedName>
</protein>
<dbReference type="InterPro" id="IPR011527">
    <property type="entry name" value="ABC1_TM_dom"/>
</dbReference>
<keyword evidence="4" id="KW-0547">Nucleotide-binding</keyword>
<feature type="transmembrane region" description="Helical" evidence="8">
    <location>
        <begin position="277"/>
        <end position="299"/>
    </location>
</feature>
<keyword evidence="3 8" id="KW-0812">Transmembrane</keyword>
<dbReference type="InterPro" id="IPR017871">
    <property type="entry name" value="ABC_transporter-like_CS"/>
</dbReference>
<dbReference type="GO" id="GO:0005743">
    <property type="term" value="C:mitochondrial inner membrane"/>
    <property type="evidence" value="ECO:0007669"/>
    <property type="project" value="UniProtKB-SubCell"/>
</dbReference>
<evidence type="ECO:0000256" key="7">
    <source>
        <dbReference type="ARBA" id="ARBA00023136"/>
    </source>
</evidence>
<evidence type="ECO:0000259" key="10">
    <source>
        <dbReference type="PROSITE" id="PS50929"/>
    </source>
</evidence>
<keyword evidence="5" id="KW-0067">ATP-binding</keyword>
<feature type="domain" description="ABC transmembrane type-1" evidence="10">
    <location>
        <begin position="124"/>
        <end position="342"/>
    </location>
</feature>
<dbReference type="AlphaFoldDB" id="A0A8W8HP90"/>
<dbReference type="PROSITE" id="PS00211">
    <property type="entry name" value="ABC_TRANSPORTER_1"/>
    <property type="match status" value="1"/>
</dbReference>
<dbReference type="InterPro" id="IPR003593">
    <property type="entry name" value="AAA+_ATPase"/>
</dbReference>
<dbReference type="InterPro" id="IPR036640">
    <property type="entry name" value="ABC1_TM_sf"/>
</dbReference>
<evidence type="ECO:0000256" key="3">
    <source>
        <dbReference type="ARBA" id="ARBA00022692"/>
    </source>
</evidence>
<evidence type="ECO:0008006" key="13">
    <source>
        <dbReference type="Google" id="ProtNLM"/>
    </source>
</evidence>
<name>A0A8W8HP90_MAGGI</name>
<dbReference type="PROSITE" id="PS50893">
    <property type="entry name" value="ABC_TRANSPORTER_2"/>
    <property type="match status" value="1"/>
</dbReference>